<evidence type="ECO:0000256" key="3">
    <source>
        <dbReference type="ARBA" id="ARBA00022726"/>
    </source>
</evidence>
<dbReference type="InParanoid" id="A0A7R8YKU9"/>
<feature type="site" description="Important for substrate specificity" evidence="4">
    <location>
        <position position="173"/>
    </location>
</feature>
<comment type="similarity">
    <text evidence="4">Belongs to the PNP/MTAP phosphorylase family. MTAP subfamily.</text>
</comment>
<keyword evidence="7" id="KW-1185">Reference proteome</keyword>
<dbReference type="NCBIfam" id="TIGR01694">
    <property type="entry name" value="MTAP"/>
    <property type="match status" value="1"/>
</dbReference>
<dbReference type="Proteomes" id="UP000594454">
    <property type="component" value="Chromosome 1"/>
</dbReference>
<dbReference type="InterPro" id="IPR035994">
    <property type="entry name" value="Nucleoside_phosphorylase_sf"/>
</dbReference>
<dbReference type="GO" id="GO:0006166">
    <property type="term" value="P:purine ribonucleoside salvage"/>
    <property type="evidence" value="ECO:0007669"/>
    <property type="project" value="UniProtKB-KW"/>
</dbReference>
<dbReference type="GO" id="GO:0019509">
    <property type="term" value="P:L-methionine salvage from methylthioadenosine"/>
    <property type="evidence" value="ECO:0007669"/>
    <property type="project" value="UniProtKB-UniRule"/>
</dbReference>
<evidence type="ECO:0000256" key="4">
    <source>
        <dbReference type="HAMAP-Rule" id="MF_03155"/>
    </source>
</evidence>
<feature type="site" description="Important for substrate specificity" evidence="4">
    <location>
        <position position="228"/>
    </location>
</feature>
<evidence type="ECO:0000259" key="5">
    <source>
        <dbReference type="Pfam" id="PF01048"/>
    </source>
</evidence>
<dbReference type="HAMAP" id="MF_01963">
    <property type="entry name" value="MTAP"/>
    <property type="match status" value="1"/>
</dbReference>
<dbReference type="CDD" id="cd09010">
    <property type="entry name" value="MTAP_SsMTAPII_like_MTIP"/>
    <property type="match status" value="1"/>
</dbReference>
<gene>
    <name evidence="6" type="ORF">HERILL_LOCUS197</name>
</gene>
<comment type="subunit">
    <text evidence="4">Homotrimer.</text>
</comment>
<accession>A0A7R8YKU9</accession>
<dbReference type="GO" id="GO:0005829">
    <property type="term" value="C:cytosol"/>
    <property type="evidence" value="ECO:0007669"/>
    <property type="project" value="TreeGrafter"/>
</dbReference>
<dbReference type="PROSITE" id="PS01240">
    <property type="entry name" value="PNP_MTAP_2"/>
    <property type="match status" value="1"/>
</dbReference>
<evidence type="ECO:0000313" key="6">
    <source>
        <dbReference type="EMBL" id="CAD7076803.1"/>
    </source>
</evidence>
<feature type="binding site" evidence="4">
    <location>
        <begin position="55"/>
        <end position="56"/>
    </location>
    <ligand>
        <name>phosphate</name>
        <dbReference type="ChEBI" id="CHEBI:43474"/>
    </ligand>
</feature>
<dbReference type="OMA" id="ADPFCPE"/>
<name>A0A7R8YKU9_HERIL</name>
<comment type="subcellular location">
    <subcellularLocation>
        <location evidence="4">Cytoplasm</location>
    </subcellularLocation>
    <subcellularLocation>
        <location evidence="4">Nucleus</location>
    </subcellularLocation>
</comment>
<feature type="domain" description="Nucleoside phosphorylase" evidence="5">
    <location>
        <begin position="6"/>
        <end position="250"/>
    </location>
</feature>
<comment type="catalytic activity">
    <reaction evidence="4">
        <text>S-methyl-5'-thioadenosine + phosphate = 5-(methylsulfanyl)-alpha-D-ribose 1-phosphate + adenine</text>
        <dbReference type="Rhea" id="RHEA:11852"/>
        <dbReference type="ChEBI" id="CHEBI:16708"/>
        <dbReference type="ChEBI" id="CHEBI:17509"/>
        <dbReference type="ChEBI" id="CHEBI:43474"/>
        <dbReference type="ChEBI" id="CHEBI:58533"/>
        <dbReference type="EC" id="2.4.2.28"/>
    </reaction>
</comment>
<dbReference type="OrthoDB" id="431409at2759"/>
<dbReference type="EC" id="2.4.2.28" evidence="4"/>
<feature type="binding site" evidence="4">
    <location>
        <position position="192"/>
    </location>
    <ligand>
        <name>phosphate</name>
        <dbReference type="ChEBI" id="CHEBI:43474"/>
    </ligand>
</feature>
<dbReference type="Pfam" id="PF01048">
    <property type="entry name" value="PNP_UDP_1"/>
    <property type="match status" value="1"/>
</dbReference>
<dbReference type="InterPro" id="IPR018099">
    <property type="entry name" value="Purine_phosphorylase-2_CS"/>
</dbReference>
<keyword evidence="2 4" id="KW-0808">Transferase</keyword>
<feature type="binding site" evidence="4">
    <location>
        <begin position="215"/>
        <end position="217"/>
    </location>
    <ligand>
        <name>substrate</name>
    </ligand>
</feature>
<sequence>MSAIVKIGIIGGSGLDDPDILENRVERSVSTPFGDPSDVIIEGEIKGVKCALLARHGRSHSISPTNVNYRANIWAFKLIGCTHVIVSTATGSLQEHIKPGDFVVPDSFIDRTFRREVTFFDGKKGSPSGVCHLPMHPAYCPRTRQILIDTTKQLGYDVHEKGTVVTIEGPRFSSKAESLMFRQWGGDLVSMTAVPEVVLAKEAGLLYGAVAMATDYDCWRDTGEAVNVTDVLAVFNKNVTKMKSILVQAVGNIAKEDWTDDINALRKIVGESNMLKS</sequence>
<keyword evidence="1 4" id="KW-0328">Glycosyltransferase</keyword>
<comment type="function">
    <text evidence="4">Catalyzes the reversible phosphorylation of S-methyl-5'-thioadenosine (MTA) to adenine and 5-methylthioribose-1-phosphate. Involved in the breakdown of MTA, a major by-product of polyamine biosynthesis. Responsible for the first step in the methionine salvage pathway after MTA has been generated from S-adenosylmethionine. Has broad substrate specificity with 6-aminopurine nucleosides as preferred substrates.</text>
</comment>
<dbReference type="SUPFAM" id="SSF53167">
    <property type="entry name" value="Purine and uridine phosphorylases"/>
    <property type="match status" value="1"/>
</dbReference>
<keyword evidence="3 4" id="KW-0660">Purine salvage</keyword>
<proteinExistence type="inferred from homology"/>
<dbReference type="UniPathway" id="UPA00904">
    <property type="reaction ID" value="UER00873"/>
</dbReference>
<reference evidence="6 7" key="1">
    <citation type="submission" date="2020-11" db="EMBL/GenBank/DDBJ databases">
        <authorList>
            <person name="Wallbank WR R."/>
            <person name="Pardo Diaz C."/>
            <person name="Kozak K."/>
            <person name="Martin S."/>
            <person name="Jiggins C."/>
            <person name="Moest M."/>
            <person name="Warren A I."/>
            <person name="Generalovic N T."/>
            <person name="Byers J.R.P. K."/>
            <person name="Montejo-Kovacevich G."/>
            <person name="Yen C E."/>
        </authorList>
    </citation>
    <scope>NUCLEOTIDE SEQUENCE [LARGE SCALE GENOMIC DNA]</scope>
</reference>
<evidence type="ECO:0000256" key="1">
    <source>
        <dbReference type="ARBA" id="ARBA00022676"/>
    </source>
</evidence>
<protein>
    <recommendedName>
        <fullName evidence="4">S-methyl-5'-thioadenosine phosphorylase</fullName>
        <ecNumber evidence="4">2.4.2.28</ecNumber>
    </recommendedName>
    <alternativeName>
        <fullName evidence="4">5'-methylthioadenosine phosphorylase</fullName>
        <shortName evidence="4">MTA phosphorylase</shortName>
        <shortName evidence="4">MTAP</shortName>
        <shortName evidence="4">MTAPase</shortName>
    </alternativeName>
</protein>
<dbReference type="EMBL" id="LR899009">
    <property type="protein sequence ID" value="CAD7076803.1"/>
    <property type="molecule type" value="Genomic_DNA"/>
</dbReference>
<comment type="pathway">
    <text evidence="4">Amino-acid biosynthesis; L-methionine biosynthesis via salvage pathway; S-methyl-5-thio-alpha-D-ribose 1-phosphate from S-methyl-5'-thioadenosine (phosphorylase route): step 1/1.</text>
</comment>
<dbReference type="AlphaFoldDB" id="A0A7R8YKU9"/>
<dbReference type="GO" id="GO:0017061">
    <property type="term" value="F:S-methyl-5-thioadenosine phosphorylase activity"/>
    <property type="evidence" value="ECO:0007669"/>
    <property type="project" value="UniProtKB-UniRule"/>
</dbReference>
<evidence type="ECO:0000313" key="7">
    <source>
        <dbReference type="Proteomes" id="UP000594454"/>
    </source>
</evidence>
<dbReference type="Gene3D" id="3.40.50.1580">
    <property type="entry name" value="Nucleoside phosphorylase domain"/>
    <property type="match status" value="1"/>
</dbReference>
<feature type="binding site" evidence="4">
    <location>
        <position position="191"/>
    </location>
    <ligand>
        <name>substrate</name>
    </ligand>
</feature>
<evidence type="ECO:0000256" key="2">
    <source>
        <dbReference type="ARBA" id="ARBA00022679"/>
    </source>
</evidence>
<dbReference type="FunFam" id="3.40.50.1580:FF:000012">
    <property type="entry name" value="Probable 6-oxopurine nucleoside phosphorylase"/>
    <property type="match status" value="1"/>
</dbReference>
<organism evidence="6 7">
    <name type="scientific">Hermetia illucens</name>
    <name type="common">Black soldier fly</name>
    <dbReference type="NCBI Taxonomy" id="343691"/>
    <lineage>
        <taxon>Eukaryota</taxon>
        <taxon>Metazoa</taxon>
        <taxon>Ecdysozoa</taxon>
        <taxon>Arthropoda</taxon>
        <taxon>Hexapoda</taxon>
        <taxon>Insecta</taxon>
        <taxon>Pterygota</taxon>
        <taxon>Neoptera</taxon>
        <taxon>Endopterygota</taxon>
        <taxon>Diptera</taxon>
        <taxon>Brachycera</taxon>
        <taxon>Stratiomyomorpha</taxon>
        <taxon>Stratiomyidae</taxon>
        <taxon>Hermetiinae</taxon>
        <taxon>Hermetia</taxon>
    </lineage>
</organism>
<dbReference type="PANTHER" id="PTHR42679">
    <property type="entry name" value="S-METHYL-5'-THIOADENOSINE PHOSPHORYLASE"/>
    <property type="match status" value="1"/>
</dbReference>
<keyword evidence="4" id="KW-0963">Cytoplasm</keyword>
<feature type="binding site" evidence="4">
    <location>
        <position position="13"/>
    </location>
    <ligand>
        <name>phosphate</name>
        <dbReference type="ChEBI" id="CHEBI:43474"/>
    </ligand>
</feature>
<dbReference type="FunCoup" id="A0A7R8YKU9">
    <property type="interactions" value="1332"/>
</dbReference>
<feature type="binding site" evidence="4">
    <location>
        <begin position="88"/>
        <end position="89"/>
    </location>
    <ligand>
        <name>phosphate</name>
        <dbReference type="ChEBI" id="CHEBI:43474"/>
    </ligand>
</feature>
<dbReference type="PANTHER" id="PTHR42679:SF2">
    <property type="entry name" value="S-METHYL-5'-THIOADENOSINE PHOSPHORYLASE"/>
    <property type="match status" value="1"/>
</dbReference>
<dbReference type="InterPro" id="IPR000845">
    <property type="entry name" value="Nucleoside_phosphorylase_d"/>
</dbReference>
<keyword evidence="4" id="KW-0539">Nucleus</keyword>
<dbReference type="GO" id="GO:0005634">
    <property type="term" value="C:nucleus"/>
    <property type="evidence" value="ECO:0007669"/>
    <property type="project" value="UniProtKB-SubCell"/>
</dbReference>
<dbReference type="InterPro" id="IPR010044">
    <property type="entry name" value="MTAP"/>
</dbReference>